<evidence type="ECO:0000313" key="2">
    <source>
        <dbReference type="EMBL" id="MEY8772249.1"/>
    </source>
</evidence>
<keyword evidence="1" id="KW-0812">Transmembrane</keyword>
<reference evidence="2 3" key="1">
    <citation type="submission" date="2024-07" db="EMBL/GenBank/DDBJ databases">
        <authorList>
            <person name="Hebao G."/>
        </authorList>
    </citation>
    <scope>NUCLEOTIDE SEQUENCE [LARGE SCALE GENOMIC DNA]</scope>
    <source>
        <strain evidence="2 3">ACCC 02193</strain>
    </source>
</reference>
<evidence type="ECO:0000313" key="3">
    <source>
        <dbReference type="Proteomes" id="UP001565243"/>
    </source>
</evidence>
<keyword evidence="1" id="KW-1133">Transmembrane helix</keyword>
<organism evidence="2 3">
    <name type="scientific">Erwinia aeris</name>
    <dbReference type="NCBI Taxonomy" id="3239803"/>
    <lineage>
        <taxon>Bacteria</taxon>
        <taxon>Pseudomonadati</taxon>
        <taxon>Pseudomonadota</taxon>
        <taxon>Gammaproteobacteria</taxon>
        <taxon>Enterobacterales</taxon>
        <taxon>Erwiniaceae</taxon>
        <taxon>Erwinia</taxon>
    </lineage>
</organism>
<proteinExistence type="predicted"/>
<dbReference type="EMBL" id="JBGFFX010000012">
    <property type="protein sequence ID" value="MEY8772249.1"/>
    <property type="molecule type" value="Genomic_DNA"/>
</dbReference>
<dbReference type="Proteomes" id="UP001565243">
    <property type="component" value="Unassembled WGS sequence"/>
</dbReference>
<accession>A0ABV4EBE6</accession>
<sequence length="136" mass="16135">MEYLKGYDLGDWAAVIALVLFIGQILVKSWIEQSFKRRHEIKMKSALIAELMAEWASMPQDRKKLRQLTNEAFLWLPADLAEELSRMLGHDENARSYREFLILFRKHIQGKRDKLDTNKIITWSFTKHENEQAKKE</sequence>
<keyword evidence="3" id="KW-1185">Reference proteome</keyword>
<protein>
    <recommendedName>
        <fullName evidence="4">DUF4760 domain-containing protein</fullName>
    </recommendedName>
</protein>
<keyword evidence="1" id="KW-0472">Membrane</keyword>
<evidence type="ECO:0008006" key="4">
    <source>
        <dbReference type="Google" id="ProtNLM"/>
    </source>
</evidence>
<feature type="transmembrane region" description="Helical" evidence="1">
    <location>
        <begin position="12"/>
        <end position="31"/>
    </location>
</feature>
<evidence type="ECO:0000256" key="1">
    <source>
        <dbReference type="SAM" id="Phobius"/>
    </source>
</evidence>
<comment type="caution">
    <text evidence="2">The sequence shown here is derived from an EMBL/GenBank/DDBJ whole genome shotgun (WGS) entry which is preliminary data.</text>
</comment>
<dbReference type="RefSeq" id="WP_369896302.1">
    <property type="nucleotide sequence ID" value="NZ_JBGFFX010000012.1"/>
</dbReference>
<gene>
    <name evidence="2" type="ORF">AB6T85_17735</name>
</gene>
<name>A0ABV4EBE6_9GAMM</name>